<evidence type="ECO:0000256" key="1">
    <source>
        <dbReference type="ARBA" id="ARBA00022801"/>
    </source>
</evidence>
<name>A0ABX7X286_9GAMM</name>
<keyword evidence="4" id="KW-1185">Reference proteome</keyword>
<dbReference type="EMBL" id="CP072800">
    <property type="protein sequence ID" value="QTR49497.1"/>
    <property type="molecule type" value="Genomic_DNA"/>
</dbReference>
<proteinExistence type="predicted"/>
<gene>
    <name evidence="3" type="ORF">J8380_14830</name>
</gene>
<feature type="domain" description="Sialate O-acetylesterase" evidence="2">
    <location>
        <begin position="10"/>
        <end position="66"/>
    </location>
</feature>
<dbReference type="Proteomes" id="UP000672027">
    <property type="component" value="Chromosome"/>
</dbReference>
<organism evidence="3 4">
    <name type="scientific">Candidatus Thiothrix anitrata</name>
    <dbReference type="NCBI Taxonomy" id="2823902"/>
    <lineage>
        <taxon>Bacteria</taxon>
        <taxon>Pseudomonadati</taxon>
        <taxon>Pseudomonadota</taxon>
        <taxon>Gammaproteobacteria</taxon>
        <taxon>Thiotrichales</taxon>
        <taxon>Thiotrichaceae</taxon>
        <taxon>Thiothrix</taxon>
    </lineage>
</organism>
<evidence type="ECO:0000313" key="4">
    <source>
        <dbReference type="Proteomes" id="UP000672027"/>
    </source>
</evidence>
<accession>A0ABX7X286</accession>
<dbReference type="InterPro" id="IPR005181">
    <property type="entry name" value="SASA"/>
</dbReference>
<evidence type="ECO:0000313" key="3">
    <source>
        <dbReference type="EMBL" id="QTR49497.1"/>
    </source>
</evidence>
<sequence>MGQINPEHPAFLMTDNIRHQQQRIQQQVPNTVLISTDGLGKMADRIHYDAQGQLQLGKRFAQAYIKRAKP</sequence>
<dbReference type="Gene3D" id="3.40.50.1110">
    <property type="entry name" value="SGNH hydrolase"/>
    <property type="match status" value="1"/>
</dbReference>
<evidence type="ECO:0000259" key="2">
    <source>
        <dbReference type="Pfam" id="PF03629"/>
    </source>
</evidence>
<dbReference type="SUPFAM" id="SSF52266">
    <property type="entry name" value="SGNH hydrolase"/>
    <property type="match status" value="1"/>
</dbReference>
<protein>
    <recommendedName>
        <fullName evidence="2">Sialate O-acetylesterase domain-containing protein</fullName>
    </recommendedName>
</protein>
<dbReference type="Pfam" id="PF03629">
    <property type="entry name" value="SASA"/>
    <property type="match status" value="1"/>
</dbReference>
<reference evidence="3 4" key="1">
    <citation type="submission" date="2021-04" db="EMBL/GenBank/DDBJ databases">
        <title>Genomics, taxonomy and metabolism of representatives of sulfur bacteria of the genus Thiothrix: Thiothrix fructosivorans QT, Thiothrix unzii A1T and three new species, Thiothrix subterranea sp. nov., Thiothrix litoralis sp. nov. and 'Candidatus Thiothrix anitrata' sp. nov.</title>
        <authorList>
            <person name="Ravin N.V."/>
            <person name="Smolyakov D."/>
            <person name="Rudenko T.S."/>
            <person name="Mardanov A.V."/>
            <person name="Beletsky A.V."/>
            <person name="Markov N.D."/>
            <person name="Fomenkov A.I."/>
            <person name="Roberts R.J."/>
            <person name="Karnachuk O.V."/>
            <person name="Novikov A."/>
            <person name="Grabovich M.Y."/>
        </authorList>
    </citation>
    <scope>NUCLEOTIDE SEQUENCE [LARGE SCALE GENOMIC DNA]</scope>
    <source>
        <strain evidence="3 4">A52</strain>
    </source>
</reference>
<keyword evidence="1" id="KW-0378">Hydrolase</keyword>
<dbReference type="InterPro" id="IPR036514">
    <property type="entry name" value="SGNH_hydro_sf"/>
</dbReference>